<feature type="transmembrane region" description="Helical" evidence="5">
    <location>
        <begin position="48"/>
        <end position="69"/>
    </location>
</feature>
<accession>A0A0G1CCA3</accession>
<name>A0A0G1CCA3_9BACT</name>
<feature type="transmembrane region" description="Helical" evidence="5">
    <location>
        <begin position="130"/>
        <end position="154"/>
    </location>
</feature>
<evidence type="ECO:0000259" key="6">
    <source>
        <dbReference type="Pfam" id="PF01794"/>
    </source>
</evidence>
<dbReference type="InterPro" id="IPR013130">
    <property type="entry name" value="Fe3_Rdtase_TM_dom"/>
</dbReference>
<dbReference type="AlphaFoldDB" id="A0A0G1CCA3"/>
<evidence type="ECO:0000313" key="8">
    <source>
        <dbReference type="Proteomes" id="UP000034543"/>
    </source>
</evidence>
<organism evidence="7 8">
    <name type="scientific">Candidatus Gottesmanbacteria bacterium GW2011_GWA1_43_11</name>
    <dbReference type="NCBI Taxonomy" id="1618436"/>
    <lineage>
        <taxon>Bacteria</taxon>
        <taxon>Candidatus Gottesmaniibacteriota</taxon>
    </lineage>
</organism>
<dbReference type="GO" id="GO:0016020">
    <property type="term" value="C:membrane"/>
    <property type="evidence" value="ECO:0007669"/>
    <property type="project" value="UniProtKB-SubCell"/>
</dbReference>
<feature type="transmembrane region" description="Helical" evidence="5">
    <location>
        <begin position="90"/>
        <end position="110"/>
    </location>
</feature>
<keyword evidence="3 5" id="KW-1133">Transmembrane helix</keyword>
<feature type="transmembrane region" description="Helical" evidence="5">
    <location>
        <begin position="161"/>
        <end position="178"/>
    </location>
</feature>
<evidence type="ECO:0000256" key="2">
    <source>
        <dbReference type="ARBA" id="ARBA00022692"/>
    </source>
</evidence>
<dbReference type="EMBL" id="LCFB01000044">
    <property type="protein sequence ID" value="KKS83290.1"/>
    <property type="molecule type" value="Genomic_DNA"/>
</dbReference>
<dbReference type="Pfam" id="PF01794">
    <property type="entry name" value="Ferric_reduct"/>
    <property type="match status" value="1"/>
</dbReference>
<reference evidence="7 8" key="1">
    <citation type="journal article" date="2015" name="Nature">
        <title>rRNA introns, odd ribosomes, and small enigmatic genomes across a large radiation of phyla.</title>
        <authorList>
            <person name="Brown C.T."/>
            <person name="Hug L.A."/>
            <person name="Thomas B.C."/>
            <person name="Sharon I."/>
            <person name="Castelle C.J."/>
            <person name="Singh A."/>
            <person name="Wilkins M.J."/>
            <person name="Williams K.H."/>
            <person name="Banfield J.F."/>
        </authorList>
    </citation>
    <scope>NUCLEOTIDE SEQUENCE [LARGE SCALE GENOMIC DNA]</scope>
</reference>
<evidence type="ECO:0000256" key="3">
    <source>
        <dbReference type="ARBA" id="ARBA00022989"/>
    </source>
</evidence>
<evidence type="ECO:0000256" key="1">
    <source>
        <dbReference type="ARBA" id="ARBA00004141"/>
    </source>
</evidence>
<evidence type="ECO:0000313" key="7">
    <source>
        <dbReference type="EMBL" id="KKS83290.1"/>
    </source>
</evidence>
<comment type="subcellular location">
    <subcellularLocation>
        <location evidence="1">Membrane</location>
        <topology evidence="1">Multi-pass membrane protein</topology>
    </subcellularLocation>
</comment>
<protein>
    <recommendedName>
        <fullName evidence="6">Ferric oxidoreductase domain-containing protein</fullName>
    </recommendedName>
</protein>
<comment type="caution">
    <text evidence="7">The sequence shown here is derived from an EMBL/GenBank/DDBJ whole genome shotgun (WGS) entry which is preliminary data.</text>
</comment>
<dbReference type="Proteomes" id="UP000034543">
    <property type="component" value="Unassembled WGS sequence"/>
</dbReference>
<dbReference type="STRING" id="1618436.UV59_C0044G0013"/>
<keyword evidence="4 5" id="KW-0472">Membrane</keyword>
<gene>
    <name evidence="7" type="ORF">UV59_C0044G0013</name>
</gene>
<evidence type="ECO:0000256" key="4">
    <source>
        <dbReference type="ARBA" id="ARBA00023136"/>
    </source>
</evidence>
<proteinExistence type="predicted"/>
<feature type="transmembrane region" description="Helical" evidence="5">
    <location>
        <begin position="21"/>
        <end position="42"/>
    </location>
</feature>
<feature type="transmembrane region" description="Helical" evidence="5">
    <location>
        <begin position="184"/>
        <end position="204"/>
    </location>
</feature>
<evidence type="ECO:0000256" key="5">
    <source>
        <dbReference type="SAM" id="Phobius"/>
    </source>
</evidence>
<sequence length="215" mass="25027">MSFFFDQLFTVAVKKRQQIIVIFQLLYIFLLTLTLLAGYAIYFKKPAATAFLLSATTFGRLGLITYIITTIPGISRRFGVQHRLIQILMIFRRYFGILMYVFVTIHYLLVRGFQSIFAALPLVPEQLFTLMGFISFTFLTCMVVTSNDWAVAYFGKWWQRIHNLTYIIVWLIFLHVALQRISIWSVLIVINAFAQALSHVVYFMKKRNEIPPAVS</sequence>
<feature type="domain" description="Ferric oxidoreductase" evidence="6">
    <location>
        <begin position="60"/>
        <end position="171"/>
    </location>
</feature>
<keyword evidence="2 5" id="KW-0812">Transmembrane</keyword>